<dbReference type="AlphaFoldDB" id="A0A6J4SD00"/>
<reference evidence="2" key="1">
    <citation type="submission" date="2020-02" db="EMBL/GenBank/DDBJ databases">
        <authorList>
            <person name="Meier V. D."/>
        </authorList>
    </citation>
    <scope>NUCLEOTIDE SEQUENCE</scope>
    <source>
        <strain evidence="2">AVDCRST_MAG69</strain>
    </source>
</reference>
<feature type="region of interest" description="Disordered" evidence="1">
    <location>
        <begin position="19"/>
        <end position="109"/>
    </location>
</feature>
<feature type="non-terminal residue" evidence="2">
    <location>
        <position position="1"/>
    </location>
</feature>
<feature type="compositionally biased region" description="Basic residues" evidence="1">
    <location>
        <begin position="139"/>
        <end position="153"/>
    </location>
</feature>
<feature type="compositionally biased region" description="Basic and acidic residues" evidence="1">
    <location>
        <begin position="79"/>
        <end position="91"/>
    </location>
</feature>
<feature type="compositionally biased region" description="Basic residues" evidence="1">
    <location>
        <begin position="47"/>
        <end position="65"/>
    </location>
</feature>
<protein>
    <submittedName>
        <fullName evidence="2">tRNA (Guanine(37)-N(1))-methyltransferase</fullName>
        <ecNumber evidence="2">2.1.1.228</ecNumber>
    </submittedName>
</protein>
<keyword evidence="2" id="KW-0489">Methyltransferase</keyword>
<keyword evidence="2" id="KW-0808">Transferase</keyword>
<sequence>ADRRLHALSRVVRLVPLPAARDQRDRPRPQPAVRRLPGHHAAEGGAGRRHAVRRRCRHGAARRRGGGCPARPLRRRSGRREGSPARDRDGAGRPPARRRAGGGAGGRARADAAVWPLRGLRRADRRALLHGEGLDRPVRGGRGRATRHGRLRRGPAAAAGHARPRRVGRRGVLQHRTRRRPRVPALHAARRLAGMDGPGRAVVRSPRQHQKLAGRSEPAPGRGREPRRPRSSATI</sequence>
<dbReference type="GO" id="GO:0052906">
    <property type="term" value="F:tRNA (guanine(37)-N1)-methyltransferase activity"/>
    <property type="evidence" value="ECO:0007669"/>
    <property type="project" value="UniProtKB-EC"/>
</dbReference>
<dbReference type="GO" id="GO:0032259">
    <property type="term" value="P:methylation"/>
    <property type="evidence" value="ECO:0007669"/>
    <property type="project" value="UniProtKB-KW"/>
</dbReference>
<dbReference type="EC" id="2.1.1.228" evidence="2"/>
<feature type="region of interest" description="Disordered" evidence="1">
    <location>
        <begin position="134"/>
        <end position="235"/>
    </location>
</feature>
<organism evidence="2">
    <name type="scientific">uncultured Solirubrobacteraceae bacterium</name>
    <dbReference type="NCBI Taxonomy" id="1162706"/>
    <lineage>
        <taxon>Bacteria</taxon>
        <taxon>Bacillati</taxon>
        <taxon>Actinomycetota</taxon>
        <taxon>Thermoleophilia</taxon>
        <taxon>Solirubrobacterales</taxon>
        <taxon>Solirubrobacteraceae</taxon>
        <taxon>environmental samples</taxon>
    </lineage>
</organism>
<name>A0A6J4SD00_9ACTN</name>
<gene>
    <name evidence="2" type="ORF">AVDCRST_MAG69-1614</name>
</gene>
<dbReference type="EMBL" id="CADCVP010000170">
    <property type="protein sequence ID" value="CAA9495927.1"/>
    <property type="molecule type" value="Genomic_DNA"/>
</dbReference>
<feature type="non-terminal residue" evidence="2">
    <location>
        <position position="235"/>
    </location>
</feature>
<evidence type="ECO:0000313" key="2">
    <source>
        <dbReference type="EMBL" id="CAA9495927.1"/>
    </source>
</evidence>
<proteinExistence type="predicted"/>
<accession>A0A6J4SD00</accession>
<feature type="compositionally biased region" description="Basic residues" evidence="1">
    <location>
        <begin position="162"/>
        <end position="182"/>
    </location>
</feature>
<evidence type="ECO:0000256" key="1">
    <source>
        <dbReference type="SAM" id="MobiDB-lite"/>
    </source>
</evidence>